<dbReference type="InterPro" id="IPR001283">
    <property type="entry name" value="CRISP-related"/>
</dbReference>
<dbReference type="AlphaFoldDB" id="A0A023EJ04"/>
<dbReference type="InterPro" id="IPR002413">
    <property type="entry name" value="V5_allergen-like"/>
</dbReference>
<dbReference type="GO" id="GO:0005576">
    <property type="term" value="C:extracellular region"/>
    <property type="evidence" value="ECO:0007669"/>
    <property type="project" value="UniProtKB-SubCell"/>
</dbReference>
<keyword evidence="2" id="KW-0964">Secreted</keyword>
<dbReference type="SMART" id="SM00198">
    <property type="entry name" value="SCP"/>
    <property type="match status" value="1"/>
</dbReference>
<accession>A0A023EJ04</accession>
<dbReference type="PRINTS" id="PR00837">
    <property type="entry name" value="V5TPXLIKE"/>
</dbReference>
<dbReference type="VEuPathDB" id="VectorBase:AALF013453"/>
<dbReference type="InterPro" id="IPR014044">
    <property type="entry name" value="CAP_dom"/>
</dbReference>
<evidence type="ECO:0000259" key="4">
    <source>
        <dbReference type="SMART" id="SM00198"/>
    </source>
</evidence>
<name>A0A023EJ04_AEDAL</name>
<dbReference type="Pfam" id="PF00188">
    <property type="entry name" value="CAP"/>
    <property type="match status" value="1"/>
</dbReference>
<evidence type="ECO:0000256" key="1">
    <source>
        <dbReference type="ARBA" id="ARBA00004613"/>
    </source>
</evidence>
<dbReference type="InterPro" id="IPR018244">
    <property type="entry name" value="Allrgn_V5/Tpx1_CS"/>
</dbReference>
<dbReference type="PROSITE" id="PS01010">
    <property type="entry name" value="CRISP_2"/>
    <property type="match status" value="1"/>
</dbReference>
<dbReference type="CDD" id="cd05382">
    <property type="entry name" value="CAP_GAPR1-like"/>
    <property type="match status" value="1"/>
</dbReference>
<dbReference type="PANTHER" id="PTHR10334">
    <property type="entry name" value="CYSTEINE-RICH SECRETORY PROTEIN-RELATED"/>
    <property type="match status" value="1"/>
</dbReference>
<evidence type="ECO:0000313" key="5">
    <source>
        <dbReference type="EMBL" id="JAC08704.1"/>
    </source>
</evidence>
<feature type="non-terminal residue" evidence="5">
    <location>
        <position position="1"/>
    </location>
</feature>
<dbReference type="SUPFAM" id="SSF55797">
    <property type="entry name" value="PR-1-like"/>
    <property type="match status" value="1"/>
</dbReference>
<dbReference type="InterPro" id="IPR035940">
    <property type="entry name" value="CAP_sf"/>
</dbReference>
<dbReference type="EMBL" id="GAPW01004894">
    <property type="protein sequence ID" value="JAC08704.1"/>
    <property type="molecule type" value="mRNA"/>
</dbReference>
<dbReference type="PRINTS" id="PR00838">
    <property type="entry name" value="V5ALLERGEN"/>
</dbReference>
<comment type="subcellular location">
    <subcellularLocation>
        <location evidence="1">Secreted</location>
    </subcellularLocation>
</comment>
<reference evidence="5" key="1">
    <citation type="journal article" date="2014" name="PLoS Negl. Trop. Dis.">
        <title>Identification and characterization of seminal fluid proteins in the Asian tiger mosquito, Aedes albopictus.</title>
        <authorList>
            <person name="Boes K.E."/>
            <person name="Ribeiro J.M."/>
            <person name="Wong A."/>
            <person name="Harrington L.C."/>
            <person name="Wolfner M.F."/>
            <person name="Sirot L.K."/>
        </authorList>
    </citation>
    <scope>NUCLEOTIDE SEQUENCE</scope>
    <source>
        <tissue evidence="5">Reproductive organs</tissue>
    </source>
</reference>
<dbReference type="VEuPathDB" id="VectorBase:AALC636_029583"/>
<proteinExistence type="evidence at transcript level"/>
<dbReference type="Gene3D" id="3.40.33.10">
    <property type="entry name" value="CAP"/>
    <property type="match status" value="1"/>
</dbReference>
<protein>
    <submittedName>
        <fullName evidence="5">Putative scp gapr-1 like: scp-like extracellular protein</fullName>
    </submittedName>
</protein>
<keyword evidence="3" id="KW-0472">Membrane</keyword>
<dbReference type="PROSITE" id="PS01009">
    <property type="entry name" value="CRISP_1"/>
    <property type="match status" value="1"/>
</dbReference>
<evidence type="ECO:0000256" key="3">
    <source>
        <dbReference type="SAM" id="Phobius"/>
    </source>
</evidence>
<feature type="domain" description="SCP" evidence="4">
    <location>
        <begin position="36"/>
        <end position="172"/>
    </location>
</feature>
<organism evidence="5">
    <name type="scientific">Aedes albopictus</name>
    <name type="common">Asian tiger mosquito</name>
    <name type="synonym">Stegomyia albopicta</name>
    <dbReference type="NCBI Taxonomy" id="7160"/>
    <lineage>
        <taxon>Eukaryota</taxon>
        <taxon>Metazoa</taxon>
        <taxon>Ecdysozoa</taxon>
        <taxon>Arthropoda</taxon>
        <taxon>Hexapoda</taxon>
        <taxon>Insecta</taxon>
        <taxon>Pterygota</taxon>
        <taxon>Neoptera</taxon>
        <taxon>Endopterygota</taxon>
        <taxon>Diptera</taxon>
        <taxon>Nematocera</taxon>
        <taxon>Culicoidea</taxon>
        <taxon>Culicidae</taxon>
        <taxon>Culicinae</taxon>
        <taxon>Aedini</taxon>
        <taxon>Aedes</taxon>
        <taxon>Stegomyia</taxon>
    </lineage>
</organism>
<evidence type="ECO:0000256" key="2">
    <source>
        <dbReference type="ARBA" id="ARBA00022525"/>
    </source>
</evidence>
<sequence length="181" mass="20269">NCVFLFSKFKQEVLFSQLWLPLYLYIIISNCILPGAFGTEVLAEHNRLRAQHSAAPLVLDESMCQYAQAWANNLASKNILQHRTEKRFGENLYVVFGKASCSGADAVQSWYKEIKDYTFGQPDPGVKFSKVGHFTQVVWKSSKRLGVGMGIASGGNGVYVVCNYDPPGNFKNRYAENVTNK</sequence>
<dbReference type="InterPro" id="IPR034113">
    <property type="entry name" value="SCP_GAPR1-like"/>
</dbReference>
<keyword evidence="3" id="KW-1133">Transmembrane helix</keyword>
<keyword evidence="3" id="KW-0812">Transmembrane</keyword>
<dbReference type="FunFam" id="3.40.33.10:FF:000010">
    <property type="entry name" value="Predicted protein"/>
    <property type="match status" value="1"/>
</dbReference>
<feature type="transmembrane region" description="Helical" evidence="3">
    <location>
        <begin position="22"/>
        <end position="43"/>
    </location>
</feature>
<dbReference type="VEuPathDB" id="VectorBase:AALFPA_077590"/>